<evidence type="ECO:0000259" key="3">
    <source>
        <dbReference type="Pfam" id="PF08450"/>
    </source>
</evidence>
<dbReference type="InterPro" id="IPR011042">
    <property type="entry name" value="6-blade_b-propeller_TolB-like"/>
</dbReference>
<evidence type="ECO:0000313" key="5">
    <source>
        <dbReference type="Proteomes" id="UP000316256"/>
    </source>
</evidence>
<dbReference type="EMBL" id="VIGH01000004">
    <property type="protein sequence ID" value="TQF69211.1"/>
    <property type="molecule type" value="Genomic_DNA"/>
</dbReference>
<dbReference type="GO" id="GO:0016787">
    <property type="term" value="F:hydrolase activity"/>
    <property type="evidence" value="ECO:0007669"/>
    <property type="project" value="UniProtKB-KW"/>
</dbReference>
<dbReference type="Pfam" id="PF08450">
    <property type="entry name" value="SGL"/>
    <property type="match status" value="1"/>
</dbReference>
<accession>A0A541BA55</accession>
<evidence type="ECO:0000313" key="4">
    <source>
        <dbReference type="EMBL" id="TQF69211.1"/>
    </source>
</evidence>
<keyword evidence="5" id="KW-1185">Reference proteome</keyword>
<dbReference type="Proteomes" id="UP000316256">
    <property type="component" value="Unassembled WGS sequence"/>
</dbReference>
<dbReference type="OrthoDB" id="2633250at2"/>
<organism evidence="4 5">
    <name type="scientific">Rhodococcus spelaei</name>
    <dbReference type="NCBI Taxonomy" id="2546320"/>
    <lineage>
        <taxon>Bacteria</taxon>
        <taxon>Bacillati</taxon>
        <taxon>Actinomycetota</taxon>
        <taxon>Actinomycetes</taxon>
        <taxon>Mycobacteriales</taxon>
        <taxon>Nocardiaceae</taxon>
        <taxon>Rhodococcus</taxon>
    </lineage>
</organism>
<reference evidence="4 5" key="1">
    <citation type="submission" date="2019-06" db="EMBL/GenBank/DDBJ databases">
        <title>Rhodococcus spaelei sp. nov., isolated from a cave.</title>
        <authorList>
            <person name="Lee S.D."/>
        </authorList>
    </citation>
    <scope>NUCLEOTIDE SEQUENCE [LARGE SCALE GENOMIC DNA]</scope>
    <source>
        <strain evidence="4 5">C9-5</strain>
    </source>
</reference>
<comment type="caution">
    <text evidence="4">The sequence shown here is derived from an EMBL/GenBank/DDBJ whole genome shotgun (WGS) entry which is preliminary data.</text>
</comment>
<dbReference type="SUPFAM" id="SSF63829">
    <property type="entry name" value="Calcium-dependent phosphotriesterase"/>
    <property type="match status" value="1"/>
</dbReference>
<feature type="domain" description="SMP-30/Gluconolactonase/LRE-like region" evidence="3">
    <location>
        <begin position="33"/>
        <end position="272"/>
    </location>
</feature>
<gene>
    <name evidence="4" type="ORF">FK531_10695</name>
</gene>
<dbReference type="Gene3D" id="2.120.10.30">
    <property type="entry name" value="TolB, C-terminal domain"/>
    <property type="match status" value="1"/>
</dbReference>
<dbReference type="PANTHER" id="PTHR47572:SF4">
    <property type="entry name" value="LACTONASE DRP35"/>
    <property type="match status" value="1"/>
</dbReference>
<dbReference type="AlphaFoldDB" id="A0A541BA55"/>
<dbReference type="PANTHER" id="PTHR47572">
    <property type="entry name" value="LIPOPROTEIN-RELATED"/>
    <property type="match status" value="1"/>
</dbReference>
<evidence type="ECO:0000256" key="2">
    <source>
        <dbReference type="ARBA" id="ARBA00022801"/>
    </source>
</evidence>
<proteinExistence type="inferred from homology"/>
<sequence length="300" mass="32026">MTRRSLRDLAPDPKSTTPWGTIESEVLATGLTFPEGVRWHDGALWFSDMHDHRLMRLVPGSEPETIATVPGRPSGIGFLPDGTPLVVSQQDRKVLRVEANGTVEHANLSGLAEWHCNDMFVDGQGRAYVGNYGDDSAPPDAPHPTVLILIEPDGSTRAVASDLWFPNGITVTPDGNTLIVAETRSVPGRLTAFDVGADGDLTGRRVLAEFEGGFPDGLAVDAEGAVWVAFPFGDELVRITPDGVVDTRLSFPSPYAVALGGPSGRELFVATAPNWEPEEAARLRAGAIHRLEVEAPAPAP</sequence>
<dbReference type="InterPro" id="IPR013658">
    <property type="entry name" value="SGL"/>
</dbReference>
<name>A0A541BA55_9NOCA</name>
<protein>
    <submittedName>
        <fullName evidence="4">SMP-30/gluconolactonase/LRE family protein</fullName>
    </submittedName>
</protein>
<evidence type="ECO:0000256" key="1">
    <source>
        <dbReference type="ARBA" id="ARBA00008853"/>
    </source>
</evidence>
<comment type="similarity">
    <text evidence="1">Belongs to the SMP-30/CGR1 family.</text>
</comment>
<keyword evidence="2" id="KW-0378">Hydrolase</keyword>
<dbReference type="InterPro" id="IPR051262">
    <property type="entry name" value="SMP-30/CGR1_Lactonase"/>
</dbReference>